<organism evidence="1 2">
    <name type="scientific">Limnospira maxima CS-328</name>
    <dbReference type="NCBI Taxonomy" id="513049"/>
    <lineage>
        <taxon>Bacteria</taxon>
        <taxon>Bacillati</taxon>
        <taxon>Cyanobacteriota</taxon>
        <taxon>Cyanophyceae</taxon>
        <taxon>Oscillatoriophycideae</taxon>
        <taxon>Oscillatoriales</taxon>
        <taxon>Sirenicapillariaceae</taxon>
        <taxon>Limnospira</taxon>
    </lineage>
</organism>
<evidence type="ECO:0000313" key="2">
    <source>
        <dbReference type="Proteomes" id="UP000004061"/>
    </source>
</evidence>
<comment type="caution">
    <text evidence="1">The sequence shown here is derived from an EMBL/GenBank/DDBJ whole genome shotgun (WGS) entry which is preliminary data.</text>
</comment>
<dbReference type="EMBL" id="ABYK01000018">
    <property type="protein sequence ID" value="EDZ94490.1"/>
    <property type="molecule type" value="Genomic_DNA"/>
</dbReference>
<gene>
    <name evidence="1" type="ORF">AmaxDRAFT_2689</name>
</gene>
<protein>
    <submittedName>
        <fullName evidence="1">Uncharacterized protein</fullName>
    </submittedName>
</protein>
<sequence length="47" mass="5515">MPKINPLFHRHLIYHGWGSWVALRFTQPTKAVDAVWVQTLAHNQEGY</sequence>
<dbReference type="Proteomes" id="UP000004061">
    <property type="component" value="Unassembled WGS sequence"/>
</dbReference>
<proteinExistence type="predicted"/>
<evidence type="ECO:0000313" key="1">
    <source>
        <dbReference type="EMBL" id="EDZ94490.1"/>
    </source>
</evidence>
<reference evidence="1 2" key="1">
    <citation type="journal article" date="2011" name="Appl. Environ. Microbiol.">
        <title>Contribution of a Sodium Ion Gradient to Energy Conservation during Fermentation in the Cyanobacterium Arthrospira (Spirulina) maxima CS-328.</title>
        <authorList>
            <person name="Carrieri D."/>
            <person name="Ananyev G."/>
            <person name="Lenz O."/>
            <person name="Bryant D.A."/>
            <person name="Dismukes G.C."/>
        </authorList>
    </citation>
    <scope>NUCLEOTIDE SEQUENCE [LARGE SCALE GENOMIC DNA]</scope>
    <source>
        <strain evidence="1 2">CS-328</strain>
    </source>
</reference>
<name>B5W1P2_LIMMA</name>
<accession>B5W1P2</accession>
<dbReference type="AlphaFoldDB" id="B5W1P2"/>
<keyword evidence="2" id="KW-1185">Reference proteome</keyword>